<keyword evidence="2" id="KW-1185">Reference proteome</keyword>
<dbReference type="AlphaFoldDB" id="A0A089L6G6"/>
<dbReference type="KEGG" id="pbd:PBOR_09105"/>
<name>A0A089L6G6_PAEBO</name>
<proteinExistence type="predicted"/>
<dbReference type="OrthoDB" id="3901256at2"/>
<dbReference type="RefSeq" id="WP_042211330.1">
    <property type="nucleotide sequence ID" value="NZ_CP009285.1"/>
</dbReference>
<protein>
    <recommendedName>
        <fullName evidence="3">Heparinase</fullName>
    </recommendedName>
</protein>
<evidence type="ECO:0000313" key="2">
    <source>
        <dbReference type="Proteomes" id="UP000029518"/>
    </source>
</evidence>
<sequence>MTQAMIGRLTERQRHLVDQAMALMDSFYDAEMELLIDEERSDRHNTRSSAHYALGLLIRGGEGDLDRAEGLLNKVMDLQFDCPDEIYHGTFRVSPQAALPPAGNYNWKEFAPGFAYFLSETTDKIGKRLGTALSREISHVLPEFDELAIRGYLQSAVDAVLPPVWKSYDPNWREFIASTFAVILEEFGEGLPAELIRRMDEAMKRAVSASIDRRLSDAVPMNSNIELMHIFIVHYYGHRFAQAEWVRHADREAEAFLAAYAEFGSIAEFNTTTYYGVDLTVLGLWRTYGCSAAFREIGRTLERGMWNNIALFYNPVLENLSGPFSRAYEMEMTGHSSIGVFLYLALGAGYEHLAAPNCETTHDPLIALAGVSIPAEILQQFVSFGGSRRVEKQFRELCERDKPGGNRNLCTAAAWIEESRMIGAMSGSRNTNGQMHPATIHWKDAGGARYYLRLIRREQGKSWNSHLRGMIFEAAVDKDLLTATVRLDTEVPIEVLFEITGPGLDACRITPERWALPGLECSVDAAAPEPSIVWDEQGEKLEIIYLHRPEDGVQEMSFTLRLDPASEN</sequence>
<evidence type="ECO:0000313" key="1">
    <source>
        <dbReference type="EMBL" id="AIQ57071.1"/>
    </source>
</evidence>
<evidence type="ECO:0008006" key="3">
    <source>
        <dbReference type="Google" id="ProtNLM"/>
    </source>
</evidence>
<gene>
    <name evidence="1" type="ORF">PBOR_09105</name>
</gene>
<accession>A0A089L6G6</accession>
<dbReference type="EMBL" id="CP009285">
    <property type="protein sequence ID" value="AIQ57071.1"/>
    <property type="molecule type" value="Genomic_DNA"/>
</dbReference>
<dbReference type="PANTHER" id="PTHR40616">
    <property type="entry name" value="LINALOOL DEHYDRATASE_ISOMERASE DOMAIN-CONTAINING PROTEIN"/>
    <property type="match status" value="1"/>
</dbReference>
<dbReference type="HOGENOM" id="CLU_481320_0_0_9"/>
<reference evidence="1" key="1">
    <citation type="submission" date="2014-08" db="EMBL/GenBank/DDBJ databases">
        <title>Comparative genomics of the Paenibacillus odorifer group.</title>
        <authorList>
            <person name="den Bakker H.C."/>
            <person name="Tsai Y.-C.Y.-C."/>
            <person name="Martin N."/>
            <person name="Korlach J."/>
            <person name="Wiedmann M."/>
        </authorList>
    </citation>
    <scope>NUCLEOTIDE SEQUENCE [LARGE SCALE GENOMIC DNA]</scope>
    <source>
        <strain evidence="1">DSM 13188</strain>
    </source>
</reference>
<organism evidence="1 2">
    <name type="scientific">Paenibacillus borealis</name>
    <dbReference type="NCBI Taxonomy" id="160799"/>
    <lineage>
        <taxon>Bacteria</taxon>
        <taxon>Bacillati</taxon>
        <taxon>Bacillota</taxon>
        <taxon>Bacilli</taxon>
        <taxon>Bacillales</taxon>
        <taxon>Paenibacillaceae</taxon>
        <taxon>Paenibacillus</taxon>
    </lineage>
</organism>
<dbReference type="Proteomes" id="UP000029518">
    <property type="component" value="Chromosome"/>
</dbReference>
<dbReference type="PANTHER" id="PTHR40616:SF1">
    <property type="entry name" value="LINALOOL DEHYDRATASE_ISOMERASE DOMAIN-CONTAINING PROTEIN"/>
    <property type="match status" value="1"/>
</dbReference>